<evidence type="ECO:0000256" key="1">
    <source>
        <dbReference type="SAM" id="Phobius"/>
    </source>
</evidence>
<keyword evidence="1" id="KW-0472">Membrane</keyword>
<dbReference type="EMBL" id="SLTR01000091">
    <property type="protein sequence ID" value="TDA94307.1"/>
    <property type="molecule type" value="Genomic_DNA"/>
</dbReference>
<dbReference type="Proteomes" id="UP000294823">
    <property type="component" value="Unassembled WGS sequence"/>
</dbReference>
<evidence type="ECO:0000313" key="2">
    <source>
        <dbReference type="EMBL" id="TDA94307.1"/>
    </source>
</evidence>
<reference evidence="2 3" key="1">
    <citation type="submission" date="2019-03" db="EMBL/GenBank/DDBJ databases">
        <title>Halomonas marinisediminis sp. nov., a moderately halophilic bacterium isolated from the Bohai Gulf.</title>
        <authorList>
            <person name="Ji X."/>
        </authorList>
    </citation>
    <scope>NUCLEOTIDE SEQUENCE [LARGE SCALE GENOMIC DNA]</scope>
    <source>
        <strain evidence="2 3">204</strain>
    </source>
</reference>
<protein>
    <recommendedName>
        <fullName evidence="4">DUF4175 domain-containing protein</fullName>
    </recommendedName>
</protein>
<keyword evidence="1" id="KW-0812">Transmembrane</keyword>
<organism evidence="2 3">
    <name type="scientific">Halomonas marinisediminis</name>
    <dbReference type="NCBI Taxonomy" id="2546095"/>
    <lineage>
        <taxon>Bacteria</taxon>
        <taxon>Pseudomonadati</taxon>
        <taxon>Pseudomonadota</taxon>
        <taxon>Gammaproteobacteria</taxon>
        <taxon>Oceanospirillales</taxon>
        <taxon>Halomonadaceae</taxon>
        <taxon>Halomonas</taxon>
    </lineage>
</organism>
<evidence type="ECO:0008006" key="4">
    <source>
        <dbReference type="Google" id="ProtNLM"/>
    </source>
</evidence>
<comment type="caution">
    <text evidence="2">The sequence shown here is derived from an EMBL/GenBank/DDBJ whole genome shotgun (WGS) entry which is preliminary data.</text>
</comment>
<proteinExistence type="predicted"/>
<evidence type="ECO:0000313" key="3">
    <source>
        <dbReference type="Proteomes" id="UP000294823"/>
    </source>
</evidence>
<feature type="transmembrane region" description="Helical" evidence="1">
    <location>
        <begin position="12"/>
        <end position="30"/>
    </location>
</feature>
<keyword evidence="1" id="KW-1133">Transmembrane helix</keyword>
<feature type="transmembrane region" description="Helical" evidence="1">
    <location>
        <begin position="36"/>
        <end position="58"/>
    </location>
</feature>
<keyword evidence="3" id="KW-1185">Reference proteome</keyword>
<gene>
    <name evidence="2" type="ORF">E0702_15950</name>
</gene>
<name>A0ABY2D7Q3_9GAMM</name>
<accession>A0ABY2D7Q3</accession>
<sequence>MSKFGPTRGELWFRLGFSLFGLGLMGFALLTRGFGGIAWVEVVLIASAFFGGTAVWAARRLWQTRNRP</sequence>